<dbReference type="Gene3D" id="1.20.5.1930">
    <property type="match status" value="1"/>
</dbReference>
<comment type="caution">
    <text evidence="6">The sequence shown here is derived from an EMBL/GenBank/DDBJ whole genome shotgun (WGS) entry which is preliminary data.</text>
</comment>
<reference evidence="6" key="1">
    <citation type="journal article" date="2014" name="Int. J. Syst. Evol. Microbiol.">
        <title>Complete genome sequence of Corynebacterium casei LMG S-19264T (=DSM 44701T), isolated from a smear-ripened cheese.</title>
        <authorList>
            <consortium name="US DOE Joint Genome Institute (JGI-PGF)"/>
            <person name="Walter F."/>
            <person name="Albersmeier A."/>
            <person name="Kalinowski J."/>
            <person name="Ruckert C."/>
        </authorList>
    </citation>
    <scope>NUCLEOTIDE SEQUENCE</scope>
    <source>
        <strain evidence="6">CGMCC 4.7368</strain>
    </source>
</reference>
<dbReference type="GO" id="GO:0000155">
    <property type="term" value="F:phosphorelay sensor kinase activity"/>
    <property type="evidence" value="ECO:0007669"/>
    <property type="project" value="InterPro"/>
</dbReference>
<name>A0A917Z7Q8_9ACTN</name>
<feature type="transmembrane region" description="Helical" evidence="4">
    <location>
        <begin position="89"/>
        <end position="105"/>
    </location>
</feature>
<sequence>MIVLGVLMACFAWALIIPMSLTTPPSILLAAVFMTGLAIFGATMMLVLWVAVSPSPALGAAWWRTALLLAVSLALWAPTYGWAERGEQPWAWLAGFAIAACALITWQTGIVAAVVLGTAASIGGIVFDTSIAAGVLITLGCGLVVWAMCQAFVWLLRLLWAAQAGREAQAELAIAEERLRVSRDLHDVLGHRLGIIALKAELAADLTRRDPAQAAMESEGIRELANDTLVEVRRAIHGETTADLATQLQAADLVLRSAGIEASIDADQEVLPRIPQALSRLLAAVVREAVTNVLRHSDARHASITVADTEPLIRLIVVNDGVREAARSEVSGGSGLATLSARCTAMGAHLIVDRQADKNRFEVKVECRHDAGRSR</sequence>
<evidence type="ECO:0000313" key="6">
    <source>
        <dbReference type="EMBL" id="GGO77472.1"/>
    </source>
</evidence>
<keyword evidence="4" id="KW-0812">Transmembrane</keyword>
<reference evidence="6" key="2">
    <citation type="submission" date="2020-09" db="EMBL/GenBank/DDBJ databases">
        <authorList>
            <person name="Sun Q."/>
            <person name="Zhou Y."/>
        </authorList>
    </citation>
    <scope>NUCLEOTIDE SEQUENCE</scope>
    <source>
        <strain evidence="6">CGMCC 4.7368</strain>
    </source>
</reference>
<organism evidence="6 7">
    <name type="scientific">Nonomuraea cavernae</name>
    <dbReference type="NCBI Taxonomy" id="2045107"/>
    <lineage>
        <taxon>Bacteria</taxon>
        <taxon>Bacillati</taxon>
        <taxon>Actinomycetota</taxon>
        <taxon>Actinomycetes</taxon>
        <taxon>Streptosporangiales</taxon>
        <taxon>Streptosporangiaceae</taxon>
        <taxon>Nonomuraea</taxon>
    </lineage>
</organism>
<dbReference type="InterPro" id="IPR050482">
    <property type="entry name" value="Sensor_HK_TwoCompSys"/>
</dbReference>
<feature type="transmembrane region" description="Helical" evidence="4">
    <location>
        <begin position="133"/>
        <end position="156"/>
    </location>
</feature>
<keyword evidence="7" id="KW-1185">Reference proteome</keyword>
<accession>A0A917Z7Q8</accession>
<keyword evidence="4" id="KW-0472">Membrane</keyword>
<evidence type="ECO:0000256" key="3">
    <source>
        <dbReference type="ARBA" id="ARBA00023012"/>
    </source>
</evidence>
<dbReference type="PANTHER" id="PTHR24421">
    <property type="entry name" value="NITRATE/NITRITE SENSOR PROTEIN NARX-RELATED"/>
    <property type="match status" value="1"/>
</dbReference>
<gene>
    <name evidence="6" type="ORF">GCM10012289_57230</name>
</gene>
<dbReference type="EMBL" id="BMNH01000022">
    <property type="protein sequence ID" value="GGO77472.1"/>
    <property type="molecule type" value="Genomic_DNA"/>
</dbReference>
<dbReference type="PANTHER" id="PTHR24421:SF63">
    <property type="entry name" value="SENSOR HISTIDINE KINASE DESK"/>
    <property type="match status" value="1"/>
</dbReference>
<feature type="domain" description="Signal transduction histidine kinase subgroup 3 dimerisation and phosphoacceptor" evidence="5">
    <location>
        <begin position="177"/>
        <end position="238"/>
    </location>
</feature>
<dbReference type="InterPro" id="IPR011712">
    <property type="entry name" value="Sig_transdc_His_kin_sub3_dim/P"/>
</dbReference>
<evidence type="ECO:0000313" key="7">
    <source>
        <dbReference type="Proteomes" id="UP000646523"/>
    </source>
</evidence>
<feature type="transmembrane region" description="Helical" evidence="4">
    <location>
        <begin position="28"/>
        <end position="50"/>
    </location>
</feature>
<evidence type="ECO:0000256" key="1">
    <source>
        <dbReference type="ARBA" id="ARBA00022679"/>
    </source>
</evidence>
<dbReference type="CDD" id="cd16917">
    <property type="entry name" value="HATPase_UhpB-NarQ-NarX-like"/>
    <property type="match status" value="1"/>
</dbReference>
<dbReference type="InterPro" id="IPR036890">
    <property type="entry name" value="HATPase_C_sf"/>
</dbReference>
<feature type="transmembrane region" description="Helical" evidence="4">
    <location>
        <begin position="62"/>
        <end position="83"/>
    </location>
</feature>
<dbReference type="Gene3D" id="3.30.565.10">
    <property type="entry name" value="Histidine kinase-like ATPase, C-terminal domain"/>
    <property type="match status" value="1"/>
</dbReference>
<dbReference type="AlphaFoldDB" id="A0A917Z7Q8"/>
<dbReference type="SUPFAM" id="SSF55874">
    <property type="entry name" value="ATPase domain of HSP90 chaperone/DNA topoisomerase II/histidine kinase"/>
    <property type="match status" value="1"/>
</dbReference>
<dbReference type="Proteomes" id="UP000646523">
    <property type="component" value="Unassembled WGS sequence"/>
</dbReference>
<evidence type="ECO:0000256" key="2">
    <source>
        <dbReference type="ARBA" id="ARBA00022777"/>
    </source>
</evidence>
<dbReference type="GO" id="GO:0016020">
    <property type="term" value="C:membrane"/>
    <property type="evidence" value="ECO:0007669"/>
    <property type="project" value="InterPro"/>
</dbReference>
<evidence type="ECO:0000256" key="4">
    <source>
        <dbReference type="SAM" id="Phobius"/>
    </source>
</evidence>
<keyword evidence="3" id="KW-0902">Two-component regulatory system</keyword>
<keyword evidence="1" id="KW-0808">Transferase</keyword>
<keyword evidence="4" id="KW-1133">Transmembrane helix</keyword>
<dbReference type="Pfam" id="PF07730">
    <property type="entry name" value="HisKA_3"/>
    <property type="match status" value="1"/>
</dbReference>
<protein>
    <recommendedName>
        <fullName evidence="5">Signal transduction histidine kinase subgroup 3 dimerisation and phosphoacceptor domain-containing protein</fullName>
    </recommendedName>
</protein>
<keyword evidence="2" id="KW-0418">Kinase</keyword>
<evidence type="ECO:0000259" key="5">
    <source>
        <dbReference type="Pfam" id="PF07730"/>
    </source>
</evidence>
<dbReference type="GO" id="GO:0046983">
    <property type="term" value="F:protein dimerization activity"/>
    <property type="evidence" value="ECO:0007669"/>
    <property type="project" value="InterPro"/>
</dbReference>
<proteinExistence type="predicted"/>